<dbReference type="Gene3D" id="3.90.550.10">
    <property type="entry name" value="Spore Coat Polysaccharide Biosynthesis Protein SpsA, Chain A"/>
    <property type="match status" value="1"/>
</dbReference>
<accession>A0A4R8LL90</accession>
<dbReference type="Proteomes" id="UP000295509">
    <property type="component" value="Unassembled WGS sequence"/>
</dbReference>
<keyword evidence="3" id="KW-1185">Reference proteome</keyword>
<gene>
    <name evidence="2" type="ORF">BX592_118116</name>
</gene>
<dbReference type="InterPro" id="IPR029044">
    <property type="entry name" value="Nucleotide-diphossugar_trans"/>
</dbReference>
<evidence type="ECO:0000313" key="3">
    <source>
        <dbReference type="Proteomes" id="UP000295509"/>
    </source>
</evidence>
<dbReference type="EMBL" id="SORE01000018">
    <property type="protein sequence ID" value="TDY43321.1"/>
    <property type="molecule type" value="Genomic_DNA"/>
</dbReference>
<feature type="compositionally biased region" description="Polar residues" evidence="1">
    <location>
        <begin position="1"/>
        <end position="10"/>
    </location>
</feature>
<dbReference type="AlphaFoldDB" id="A0A4R8LL90"/>
<organism evidence="2 3">
    <name type="scientific">Paraburkholderia rhizosphaerae</name>
    <dbReference type="NCBI Taxonomy" id="480658"/>
    <lineage>
        <taxon>Bacteria</taxon>
        <taxon>Pseudomonadati</taxon>
        <taxon>Pseudomonadota</taxon>
        <taxon>Betaproteobacteria</taxon>
        <taxon>Burkholderiales</taxon>
        <taxon>Burkholderiaceae</taxon>
        <taxon>Paraburkholderia</taxon>
    </lineage>
</organism>
<name>A0A4R8LL90_9BURK</name>
<protein>
    <recommendedName>
        <fullName evidence="4">Glycosyl transferase family 2</fullName>
    </recommendedName>
</protein>
<evidence type="ECO:0008006" key="4">
    <source>
        <dbReference type="Google" id="ProtNLM"/>
    </source>
</evidence>
<evidence type="ECO:0000256" key="1">
    <source>
        <dbReference type="SAM" id="MobiDB-lite"/>
    </source>
</evidence>
<dbReference type="RefSeq" id="WP_134194668.1">
    <property type="nucleotide sequence ID" value="NZ_JBHLUW010000009.1"/>
</dbReference>
<feature type="compositionally biased region" description="Basic and acidic residues" evidence="1">
    <location>
        <begin position="11"/>
        <end position="23"/>
    </location>
</feature>
<evidence type="ECO:0000313" key="2">
    <source>
        <dbReference type="EMBL" id="TDY43321.1"/>
    </source>
</evidence>
<feature type="region of interest" description="Disordered" evidence="1">
    <location>
        <begin position="1"/>
        <end position="23"/>
    </location>
</feature>
<reference evidence="2 3" key="1">
    <citation type="submission" date="2019-03" db="EMBL/GenBank/DDBJ databases">
        <title>Genomic Encyclopedia of Type Strains, Phase III (KMG-III): the genomes of soil and plant-associated and newly described type strains.</title>
        <authorList>
            <person name="Whitman W."/>
        </authorList>
    </citation>
    <scope>NUCLEOTIDE SEQUENCE [LARGE SCALE GENOMIC DNA]</scope>
    <source>
        <strain evidence="2 3">LMG 29544</strain>
    </source>
</reference>
<comment type="caution">
    <text evidence="2">The sequence shown here is derived from an EMBL/GenBank/DDBJ whole genome shotgun (WGS) entry which is preliminary data.</text>
</comment>
<proteinExistence type="predicted"/>
<sequence length="263" mass="28991">MYDSTVTSLNPRDHASRGRPHGDFRTGDFARNLHANTIASAVITINTETEVERLTLVGLEASLRGRFINYEIIVVDNVGTALSSASRSRLLAQHRNVRWISLQKKQSSEKAVSVGLSVSIGDFVMLLPHAHLDRTDEFAEMATTLAKRSKRAFHLKLKDNSRAFAVPVSVFPRSAVNTITRAASHGCNVTKAIRELGLSRYTLANGQLLEADESRTAPIEVAASWLKDLVARARSRPSTCEFDEQDSINFRNPGIVELSVNAH</sequence>